<proteinExistence type="predicted"/>
<dbReference type="Proteomes" id="UP000007886">
    <property type="component" value="Chromosome"/>
</dbReference>
<dbReference type="RefSeq" id="WP_015688448.1">
    <property type="nucleotide sequence ID" value="NC_017082.1"/>
</dbReference>
<sequence>MEHRGVSFSIIEMRYLSGWQWTVGKGRTVSVGVCGTRADAIRQARTFIDAIMDWAA</sequence>
<name>A0AAI8QF42_9BRAD</name>
<dbReference type="KEGG" id="brs:S23_59920"/>
<organism evidence="1 2">
    <name type="scientific">Bradyrhizobium cosmicum</name>
    <dbReference type="NCBI Taxonomy" id="1404864"/>
    <lineage>
        <taxon>Bacteria</taxon>
        <taxon>Pseudomonadati</taxon>
        <taxon>Pseudomonadota</taxon>
        <taxon>Alphaproteobacteria</taxon>
        <taxon>Hyphomicrobiales</taxon>
        <taxon>Nitrobacteraceae</taxon>
        <taxon>Bradyrhizobium</taxon>
    </lineage>
</organism>
<protein>
    <submittedName>
        <fullName evidence="1">Uncharacterized protein</fullName>
    </submittedName>
</protein>
<reference evidence="1 2" key="1">
    <citation type="journal article" date="2012" name="Microbes Environ.">
        <title>Complete genome sequence of Bradyrhizobium sp. S23321: insights into symbiosis evolution in soil oligotrophs.</title>
        <authorList>
            <person name="Okubo T."/>
            <person name="Tsukui T."/>
            <person name="Maita H."/>
            <person name="Okamoto S."/>
            <person name="Oshima K."/>
            <person name="Fujisawa T."/>
            <person name="Saito A."/>
            <person name="Futamata H."/>
            <person name="Hattori R."/>
            <person name="Shimomura Y."/>
            <person name="Haruta S."/>
            <person name="Morimoto S."/>
            <person name="Wang Y."/>
            <person name="Sakai Y."/>
            <person name="Hattori M."/>
            <person name="Aizawa S."/>
            <person name="Nagashima K.V.P."/>
            <person name="Masuda S."/>
            <person name="Hattori T."/>
            <person name="Yamashita A."/>
            <person name="Bao Z."/>
            <person name="Hayatsu M."/>
            <person name="Kajiya-Kanegae H."/>
            <person name="Yoshinaga I."/>
            <person name="Sakamoto K."/>
            <person name="Toyota K."/>
            <person name="Nakao M."/>
            <person name="Kohara M."/>
            <person name="Anda M."/>
            <person name="Niwa R."/>
            <person name="Jung-Hwan P."/>
            <person name="Sameshima-Saito R."/>
            <person name="Tokuda S."/>
            <person name="Yamamoto S."/>
            <person name="Yamamoto S."/>
            <person name="Yokoyama T."/>
            <person name="Akutsu T."/>
            <person name="Nakamura Y."/>
            <person name="Nakahira-Yanaka Y."/>
            <person name="Takada Hoshino Y."/>
            <person name="Hirakawa H."/>
            <person name="Mitsui H."/>
            <person name="Terasawa K."/>
            <person name="Itakura M."/>
            <person name="Sato S."/>
            <person name="Ikeda-Ohtsubo W."/>
            <person name="Sakakura N."/>
            <person name="Kaminuma E."/>
            <person name="Minamisawa K."/>
        </authorList>
    </citation>
    <scope>NUCLEOTIDE SEQUENCE [LARGE SCALE GENOMIC DNA]</scope>
    <source>
        <strain evidence="1 2">S23321</strain>
    </source>
</reference>
<dbReference type="EMBL" id="AP012279">
    <property type="protein sequence ID" value="BAL79181.1"/>
    <property type="molecule type" value="Genomic_DNA"/>
</dbReference>
<gene>
    <name evidence="1" type="ORF">S23_59920</name>
</gene>
<evidence type="ECO:0000313" key="2">
    <source>
        <dbReference type="Proteomes" id="UP000007886"/>
    </source>
</evidence>
<accession>A0AAI8QF42</accession>
<keyword evidence="2" id="KW-1185">Reference proteome</keyword>
<evidence type="ECO:0000313" key="1">
    <source>
        <dbReference type="EMBL" id="BAL79181.1"/>
    </source>
</evidence>
<dbReference type="AlphaFoldDB" id="A0AAI8QF42"/>